<organism evidence="2 3">
    <name type="scientific">Coniochaeta ligniaria NRRL 30616</name>
    <dbReference type="NCBI Taxonomy" id="1408157"/>
    <lineage>
        <taxon>Eukaryota</taxon>
        <taxon>Fungi</taxon>
        <taxon>Dikarya</taxon>
        <taxon>Ascomycota</taxon>
        <taxon>Pezizomycotina</taxon>
        <taxon>Sordariomycetes</taxon>
        <taxon>Sordariomycetidae</taxon>
        <taxon>Coniochaetales</taxon>
        <taxon>Coniochaetaceae</taxon>
        <taxon>Coniochaeta</taxon>
    </lineage>
</organism>
<dbReference type="InParanoid" id="A0A1J7JRI5"/>
<gene>
    <name evidence="2" type="ORF">CONLIGDRAFT_630260</name>
</gene>
<dbReference type="Proteomes" id="UP000182658">
    <property type="component" value="Unassembled WGS sequence"/>
</dbReference>
<evidence type="ECO:0000313" key="3">
    <source>
        <dbReference type="Proteomes" id="UP000182658"/>
    </source>
</evidence>
<dbReference type="OrthoDB" id="5235440at2759"/>
<evidence type="ECO:0000256" key="1">
    <source>
        <dbReference type="SAM" id="Coils"/>
    </source>
</evidence>
<proteinExistence type="predicted"/>
<protein>
    <submittedName>
        <fullName evidence="2">Uncharacterized protein</fullName>
    </submittedName>
</protein>
<reference evidence="2 3" key="1">
    <citation type="submission" date="2016-10" db="EMBL/GenBank/DDBJ databases">
        <title>Draft genome sequence of Coniochaeta ligniaria NRRL30616, a lignocellulolytic fungus for bioabatement of inhibitors in plant biomass hydrolysates.</title>
        <authorList>
            <consortium name="DOE Joint Genome Institute"/>
            <person name="Jimenez D.J."/>
            <person name="Hector R.E."/>
            <person name="Riley R."/>
            <person name="Sun H."/>
            <person name="Grigoriev I.V."/>
            <person name="Van Elsas J.D."/>
            <person name="Nichols N.N."/>
        </authorList>
    </citation>
    <scope>NUCLEOTIDE SEQUENCE [LARGE SCALE GENOMIC DNA]</scope>
    <source>
        <strain evidence="2 3">NRRL 30616</strain>
    </source>
</reference>
<name>A0A1J7JRI5_9PEZI</name>
<evidence type="ECO:0000313" key="2">
    <source>
        <dbReference type="EMBL" id="OIW32592.1"/>
    </source>
</evidence>
<dbReference type="EMBL" id="KV875095">
    <property type="protein sequence ID" value="OIW32592.1"/>
    <property type="molecule type" value="Genomic_DNA"/>
</dbReference>
<feature type="coiled-coil region" evidence="1">
    <location>
        <begin position="384"/>
        <end position="411"/>
    </location>
</feature>
<keyword evidence="3" id="KW-1185">Reference proteome</keyword>
<keyword evidence="1" id="KW-0175">Coiled coil</keyword>
<sequence length="466" mass="53750">MEDHGDIRVPFSLDSPYLMTGEHEDVPDKDIDLDFLGHDERYLTPRATEMPSGTAMVGLLRSELAALFHETTADMIRLRRVEFTIKWSSLMGMSAFNETQPTLPRCYYFQSEPFSEPGSPEDYFNKSIAIYFQYTDDDDRSRRASSALIGRYVYRHWLRMYHGRPPFQRRHFLAKAIEFVQGDGVCSYKPLITDLPYVLAFHGSLCNSLVAREDDIKPTNQYMKRKTRKTGGVTGTLYPEYTCHRSDFGPCLSAGPLTYRQHGLRVSHIFRSLFMVVDGCHGDDTSSHKREEQRLCTDYNLRPAAQRSRNEQREISLDWLASRYRVLLVRTGDDGHLSAPVSFQPLFDSGRALPLDREDYCGYHWEDAVRVRLDHALEFVEALIRREREALPHVRRAAEVLEEEVEELCERWMERVLGHAAEVGVDNNGFTWLAIRRARARLNGEAFDMGQVAPEFEGLARWFLGG</sequence>
<accession>A0A1J7JRI5</accession>
<dbReference type="AlphaFoldDB" id="A0A1J7JRI5"/>